<evidence type="ECO:0000313" key="1">
    <source>
        <dbReference type="EMBL" id="EDK23425.1"/>
    </source>
</evidence>
<proteinExistence type="predicted"/>
<dbReference type="HOGENOM" id="CLU_3239208_0_0_9"/>
<dbReference type="Proteomes" id="UP000003577">
    <property type="component" value="Unassembled WGS sequence"/>
</dbReference>
<dbReference type="PaxDb" id="411460-RUMTOR_02420"/>
<protein>
    <submittedName>
        <fullName evidence="1">Uncharacterized protein</fullName>
    </submittedName>
</protein>
<comment type="caution">
    <text evidence="1">The sequence shown here is derived from an EMBL/GenBank/DDBJ whole genome shotgun (WGS) entry which is preliminary data.</text>
</comment>
<name>A5KQ83_9FIRM</name>
<organism evidence="1 2">
    <name type="scientific">[Ruminococcus] torques ATCC 27756</name>
    <dbReference type="NCBI Taxonomy" id="411460"/>
    <lineage>
        <taxon>Bacteria</taxon>
        <taxon>Bacillati</taxon>
        <taxon>Bacillota</taxon>
        <taxon>Clostridia</taxon>
        <taxon>Lachnospirales</taxon>
        <taxon>Lachnospiraceae</taxon>
        <taxon>Mediterraneibacter</taxon>
    </lineage>
</organism>
<dbReference type="EMBL" id="AAVP02000015">
    <property type="protein sequence ID" value="EDK23425.1"/>
    <property type="molecule type" value="Genomic_DNA"/>
</dbReference>
<reference evidence="1 2" key="1">
    <citation type="submission" date="2007-03" db="EMBL/GenBank/DDBJ databases">
        <authorList>
            <person name="Fulton L."/>
            <person name="Clifton S."/>
            <person name="Fulton B."/>
            <person name="Xu J."/>
            <person name="Minx P."/>
            <person name="Pepin K.H."/>
            <person name="Johnson M."/>
            <person name="Thiruvilangam P."/>
            <person name="Bhonagiri V."/>
            <person name="Nash W.E."/>
            <person name="Mardis E.R."/>
            <person name="Wilson R.K."/>
        </authorList>
    </citation>
    <scope>NUCLEOTIDE SEQUENCE [LARGE SCALE GENOMIC DNA]</scope>
    <source>
        <strain evidence="1 2">ATCC 27756</strain>
    </source>
</reference>
<accession>A5KQ83</accession>
<dbReference type="AlphaFoldDB" id="A5KQ83"/>
<gene>
    <name evidence="1" type="ORF">RUMTOR_02420</name>
</gene>
<sequence length="43" mass="4908">MSAVVEKDRCGHVFVWRKLNFDHLLLVFILEGCFKLIGDDGSV</sequence>
<reference evidence="1 2" key="2">
    <citation type="submission" date="2007-04" db="EMBL/GenBank/DDBJ databases">
        <title>Draft genome sequence of Ruminococcus torques (ATCC 27756).</title>
        <authorList>
            <person name="Sudarsanam P."/>
            <person name="Ley R."/>
            <person name="Guruge J."/>
            <person name="Turnbaugh P.J."/>
            <person name="Mahowald M."/>
            <person name="Liep D."/>
            <person name="Gordon J."/>
        </authorList>
    </citation>
    <scope>NUCLEOTIDE SEQUENCE [LARGE SCALE GENOMIC DNA]</scope>
    <source>
        <strain evidence="1 2">ATCC 27756</strain>
    </source>
</reference>
<evidence type="ECO:0000313" key="2">
    <source>
        <dbReference type="Proteomes" id="UP000003577"/>
    </source>
</evidence>